<keyword evidence="1" id="KW-1133">Transmembrane helix</keyword>
<reference evidence="2" key="1">
    <citation type="journal article" date="1993" name="Antimicrob. Agents Chemother.">
        <title>Cloning and characterization of the endogenous cephalosporinase gene, cepA, from Bacteroides fragilis reveals a new subgroup of Ambler class A beta-lactamases.</title>
        <authorList>
            <person name="Rogers M.B."/>
            <person name="Parker A.C."/>
            <person name="Smith C.J."/>
        </authorList>
    </citation>
    <scope>NUCLEOTIDE SEQUENCE</scope>
    <source>
        <strain evidence="2">CS30</strain>
    </source>
</reference>
<keyword evidence="1" id="KW-0472">Membrane</keyword>
<name>Q45139_BACFG</name>
<dbReference type="PIR" id="I40233">
    <property type="entry name" value="I40233"/>
</dbReference>
<feature type="transmembrane region" description="Helical" evidence="1">
    <location>
        <begin position="90"/>
        <end position="111"/>
    </location>
</feature>
<evidence type="ECO:0000256" key="1">
    <source>
        <dbReference type="SAM" id="Phobius"/>
    </source>
</evidence>
<protein>
    <submittedName>
        <fullName evidence="2">Cephalosporinase (cepA)</fullName>
    </submittedName>
</protein>
<dbReference type="EMBL" id="L13472">
    <property type="protein sequence ID" value="AAA22906.1"/>
    <property type="molecule type" value="Genomic_DNA"/>
</dbReference>
<evidence type="ECO:0000313" key="2">
    <source>
        <dbReference type="EMBL" id="AAA22906.1"/>
    </source>
</evidence>
<organism evidence="2">
    <name type="scientific">Bacteroides fragilis</name>
    <dbReference type="NCBI Taxonomy" id="817"/>
    <lineage>
        <taxon>Bacteria</taxon>
        <taxon>Pseudomonadati</taxon>
        <taxon>Bacteroidota</taxon>
        <taxon>Bacteroidia</taxon>
        <taxon>Bacteroidales</taxon>
        <taxon>Bacteroidaceae</taxon>
        <taxon>Bacteroides</taxon>
    </lineage>
</organism>
<sequence>MMTGTGSYRRILLQNLSYPFKRSERRIGNSISYRVIGTSPTTFTPHKIIFTVFLEHKRTFNIVLRSHFFIDSAIFKRNEPCKIIVQLYNIAMPPTTIIHIIMSIIIVYKLIDRLRSIHYFINQRLTQ</sequence>
<accession>Q45139</accession>
<keyword evidence="1" id="KW-0812">Transmembrane</keyword>
<proteinExistence type="predicted"/>
<dbReference type="AlphaFoldDB" id="Q45139"/>